<dbReference type="CDD" id="cd00130">
    <property type="entry name" value="PAS"/>
    <property type="match status" value="1"/>
</dbReference>
<dbReference type="Gene3D" id="3.30.450.20">
    <property type="entry name" value="PAS domain"/>
    <property type="match status" value="1"/>
</dbReference>
<dbReference type="PROSITE" id="PS50801">
    <property type="entry name" value="STAS"/>
    <property type="match status" value="1"/>
</dbReference>
<dbReference type="InterPro" id="IPR002645">
    <property type="entry name" value="STAS_dom"/>
</dbReference>
<dbReference type="Gene3D" id="3.30.750.24">
    <property type="entry name" value="STAS domain"/>
    <property type="match status" value="1"/>
</dbReference>
<feature type="domain" description="PAS" evidence="1">
    <location>
        <begin position="11"/>
        <end position="62"/>
    </location>
</feature>
<dbReference type="InterPro" id="IPR035965">
    <property type="entry name" value="PAS-like_dom_sf"/>
</dbReference>
<dbReference type="Pfam" id="PF00989">
    <property type="entry name" value="PAS"/>
    <property type="match status" value="1"/>
</dbReference>
<dbReference type="Proteomes" id="UP000243650">
    <property type="component" value="Unassembled WGS sequence"/>
</dbReference>
<dbReference type="InterPro" id="IPR013767">
    <property type="entry name" value="PAS_fold"/>
</dbReference>
<protein>
    <recommendedName>
        <fullName evidence="5">PAS domain-containing protein</fullName>
    </recommendedName>
</protein>
<dbReference type="InterPro" id="IPR000014">
    <property type="entry name" value="PAS"/>
</dbReference>
<keyword evidence="4" id="KW-1185">Reference proteome</keyword>
<dbReference type="PROSITE" id="PS50112">
    <property type="entry name" value="PAS"/>
    <property type="match status" value="1"/>
</dbReference>
<dbReference type="NCBIfam" id="TIGR00229">
    <property type="entry name" value="sensory_box"/>
    <property type="match status" value="1"/>
</dbReference>
<gene>
    <name evidence="3" type="ORF">C6I21_01560</name>
</gene>
<evidence type="ECO:0008006" key="5">
    <source>
        <dbReference type="Google" id="ProtNLM"/>
    </source>
</evidence>
<feature type="domain" description="STAS" evidence="2">
    <location>
        <begin position="127"/>
        <end position="249"/>
    </location>
</feature>
<dbReference type="PANTHER" id="PTHR33745">
    <property type="entry name" value="RSBT ANTAGONIST PROTEIN RSBS-RELATED"/>
    <property type="match status" value="1"/>
</dbReference>
<dbReference type="SMART" id="SM00091">
    <property type="entry name" value="PAS"/>
    <property type="match status" value="1"/>
</dbReference>
<evidence type="ECO:0000313" key="4">
    <source>
        <dbReference type="Proteomes" id="UP000243650"/>
    </source>
</evidence>
<proteinExistence type="predicted"/>
<sequence length="264" mass="30493">MMYDYRYLLEGRSMLKTAFDFIDEGILITDEELRVQFINKAFERLFSLNREEVSGAPVYEIFPDIPEREKMLERTKRQASGQKAPEFTFPWNGRNYVLQAETEVGKTEDGTFFIAKVTDLTDHVQEQERLMKAVDDLSSKVILLHDDIGILPLYPFLTEDQGERTIHHAMKQCTEEQLSMLIVDLSAIKDLEDTYVNMLTRLLQMLSLLGLDVKISGVQPEAAAGMVDYKHIFRCYPTYSHLKTALRALDFQHAENRESAGVRR</sequence>
<dbReference type="GO" id="GO:0006355">
    <property type="term" value="P:regulation of DNA-templated transcription"/>
    <property type="evidence" value="ECO:0007669"/>
    <property type="project" value="InterPro"/>
</dbReference>
<evidence type="ECO:0000313" key="3">
    <source>
        <dbReference type="EMBL" id="PRO67272.1"/>
    </source>
</evidence>
<comment type="caution">
    <text evidence="3">The sequence shown here is derived from an EMBL/GenBank/DDBJ whole genome shotgun (WGS) entry which is preliminary data.</text>
</comment>
<evidence type="ECO:0000259" key="1">
    <source>
        <dbReference type="PROSITE" id="PS50112"/>
    </source>
</evidence>
<evidence type="ECO:0000259" key="2">
    <source>
        <dbReference type="PROSITE" id="PS50801"/>
    </source>
</evidence>
<dbReference type="OrthoDB" id="2842384at2"/>
<dbReference type="AlphaFoldDB" id="A0A2P6MLW9"/>
<reference evidence="3 4" key="1">
    <citation type="submission" date="2018-03" db="EMBL/GenBank/DDBJ databases">
        <title>Bacillus urumqiensis sp. nov., a moderately haloalkaliphilic bacterium isolated from a salt lake.</title>
        <authorList>
            <person name="Zhao B."/>
            <person name="Liao Z."/>
        </authorList>
    </citation>
    <scope>NUCLEOTIDE SEQUENCE [LARGE SCALE GENOMIC DNA]</scope>
    <source>
        <strain evidence="3 4">BZ-SZ-XJ18</strain>
    </source>
</reference>
<accession>A0A2P6MLW9</accession>
<dbReference type="InterPro" id="IPR051932">
    <property type="entry name" value="Bact_StressResp_Reg"/>
</dbReference>
<dbReference type="InterPro" id="IPR036513">
    <property type="entry name" value="STAS_dom_sf"/>
</dbReference>
<dbReference type="PANTHER" id="PTHR33745:SF8">
    <property type="entry name" value="BLUE-LIGHT PHOTORECEPTOR"/>
    <property type="match status" value="1"/>
</dbReference>
<name>A0A2P6MLW9_ALKUR</name>
<dbReference type="SUPFAM" id="SSF55785">
    <property type="entry name" value="PYP-like sensor domain (PAS domain)"/>
    <property type="match status" value="1"/>
</dbReference>
<organism evidence="3 4">
    <name type="scientific">Alkalicoccus urumqiensis</name>
    <name type="common">Bacillus urumqiensis</name>
    <dbReference type="NCBI Taxonomy" id="1548213"/>
    <lineage>
        <taxon>Bacteria</taxon>
        <taxon>Bacillati</taxon>
        <taxon>Bacillota</taxon>
        <taxon>Bacilli</taxon>
        <taxon>Bacillales</taxon>
        <taxon>Bacillaceae</taxon>
        <taxon>Alkalicoccus</taxon>
    </lineage>
</organism>
<dbReference type="EMBL" id="PVNS01000001">
    <property type="protein sequence ID" value="PRO67272.1"/>
    <property type="molecule type" value="Genomic_DNA"/>
</dbReference>
<dbReference type="SUPFAM" id="SSF52091">
    <property type="entry name" value="SpoIIaa-like"/>
    <property type="match status" value="1"/>
</dbReference>